<dbReference type="PANTHER" id="PTHR34047">
    <property type="entry name" value="NUCLEAR INTRON MATURASE 1, MITOCHONDRIAL-RELATED"/>
    <property type="match status" value="1"/>
</dbReference>
<keyword evidence="3" id="KW-0548">Nucleotidyltransferase</keyword>
<keyword evidence="3" id="KW-0808">Transferase</keyword>
<dbReference type="RefSeq" id="WP_125273390.1">
    <property type="nucleotide sequence ID" value="NZ_JAOBYQ010000006.1"/>
</dbReference>
<organism evidence="3 4">
    <name type="scientific">Acinetobacter johnsonii</name>
    <dbReference type="NCBI Taxonomy" id="40214"/>
    <lineage>
        <taxon>Bacteria</taxon>
        <taxon>Pseudomonadati</taxon>
        <taxon>Pseudomonadota</taxon>
        <taxon>Gammaproteobacteria</taxon>
        <taxon>Moraxellales</taxon>
        <taxon>Moraxellaceae</taxon>
        <taxon>Acinetobacter</taxon>
    </lineage>
</organism>
<dbReference type="InterPro" id="IPR051083">
    <property type="entry name" value="GrpII_Intron_Splice-Mob/Def"/>
</dbReference>
<evidence type="ECO:0000313" key="4">
    <source>
        <dbReference type="Proteomes" id="UP000277537"/>
    </source>
</evidence>
<dbReference type="Pfam" id="PF00078">
    <property type="entry name" value="RVT_1"/>
    <property type="match status" value="1"/>
</dbReference>
<evidence type="ECO:0000256" key="1">
    <source>
        <dbReference type="ARBA" id="ARBA00034120"/>
    </source>
</evidence>
<dbReference type="GO" id="GO:0003964">
    <property type="term" value="F:RNA-directed DNA polymerase activity"/>
    <property type="evidence" value="ECO:0007669"/>
    <property type="project" value="UniProtKB-KW"/>
</dbReference>
<evidence type="ECO:0000259" key="2">
    <source>
        <dbReference type="PROSITE" id="PS50878"/>
    </source>
</evidence>
<dbReference type="NCBIfam" id="NF041746">
    <property type="entry name" value="Drt2"/>
    <property type="match status" value="1"/>
</dbReference>
<gene>
    <name evidence="3" type="ORF">EGT73_02940</name>
</gene>
<accession>A0A3R9LP13</accession>
<dbReference type="CDD" id="cd01651">
    <property type="entry name" value="RT_G2_intron"/>
    <property type="match status" value="1"/>
</dbReference>
<dbReference type="PANTHER" id="PTHR34047:SF8">
    <property type="entry name" value="PROTEIN YKFC"/>
    <property type="match status" value="1"/>
</dbReference>
<dbReference type="Proteomes" id="UP000277537">
    <property type="component" value="Unassembled WGS sequence"/>
</dbReference>
<comment type="caution">
    <text evidence="3">The sequence shown here is derived from an EMBL/GenBank/DDBJ whole genome shotgun (WGS) entry which is preliminary data.</text>
</comment>
<feature type="domain" description="Reverse transcriptase" evidence="2">
    <location>
        <begin position="46"/>
        <end position="346"/>
    </location>
</feature>
<dbReference type="InterPro" id="IPR043502">
    <property type="entry name" value="DNA/RNA_pol_sf"/>
</dbReference>
<dbReference type="AlphaFoldDB" id="A0A3R9LP13"/>
<dbReference type="SUPFAM" id="SSF56672">
    <property type="entry name" value="DNA/RNA polymerases"/>
    <property type="match status" value="1"/>
</dbReference>
<protein>
    <submittedName>
        <fullName evidence="3">RNA-directed DNA polymerase</fullName>
    </submittedName>
</protein>
<proteinExistence type="inferred from homology"/>
<sequence>MTIDADFFKNRQKNYLHFDYPMQPQKIYNYVTNPKNIEKHAFYPFIHFELKSRKIKKDRTKIIRVRGKKNRYAIVKCVPKIRPIKYSSHIDGHIYAYYAALLTPNYEKLLEESNLSDSVLAFRKLPNSPNNIHFAKKVFEEIKLRQNCVALCFDIKSFFDELDHQILKKAWLKVLNVNFLPRDHYQVYKSLTKFSYVNKKDVYNALELSVNKNHKDLKRLCSSHDFRNKIRKNNLIIKEDKTKGIPQGSAISAFLSNIYMLDFDKNIKNYLSKLNASYYRYCDDILIICDSDLGMKIALESEKRIKQLKVQIHPDKTKRVYFQDGLHIYDKPHMSRESLQYLGFTYNGKKILLRDTGLAQYHHKASKAIRMTNKKFLKINESRIKRDDHPLQLNKKHIYRRFSYIGKRNYISYALKAAKIMNEPSINKQIKSHWKRLQAKIKLHEEFNNEYFIYICDEKQNL</sequence>
<name>A0A3R9LP13_ACIJO</name>
<dbReference type="EMBL" id="RHXE01000004">
    <property type="protein sequence ID" value="RSE26247.1"/>
    <property type="molecule type" value="Genomic_DNA"/>
</dbReference>
<comment type="similarity">
    <text evidence="1">Belongs to the bacterial reverse transcriptase family.</text>
</comment>
<dbReference type="PROSITE" id="PS50878">
    <property type="entry name" value="RT_POL"/>
    <property type="match status" value="1"/>
</dbReference>
<evidence type="ECO:0000313" key="3">
    <source>
        <dbReference type="EMBL" id="RSE26247.1"/>
    </source>
</evidence>
<keyword evidence="3" id="KW-0695">RNA-directed DNA polymerase</keyword>
<dbReference type="InterPro" id="IPR000477">
    <property type="entry name" value="RT_dom"/>
</dbReference>
<reference evidence="3 4" key="1">
    <citation type="submission" date="2018-10" db="EMBL/GenBank/DDBJ databases">
        <title>Transmission dynamics of multidrug resistant bacteria on intensive care unit surfaces.</title>
        <authorList>
            <person name="D'Souza A.W."/>
            <person name="Potter R.F."/>
            <person name="Wallace M."/>
            <person name="Shupe A."/>
            <person name="Patel S."/>
            <person name="Sun S."/>
            <person name="Gul D."/>
            <person name="Kwon J.H."/>
            <person name="Andleeb S."/>
            <person name="Burnham C.-A.D."/>
            <person name="Dantas G."/>
        </authorList>
    </citation>
    <scope>NUCLEOTIDE SEQUENCE [LARGE SCALE GENOMIC DNA]</scope>
    <source>
        <strain evidence="3 4">AJ_385</strain>
    </source>
</reference>